<evidence type="ECO:0000256" key="1">
    <source>
        <dbReference type="SAM" id="MobiDB-lite"/>
    </source>
</evidence>
<keyword evidence="3" id="KW-1185">Reference proteome</keyword>
<dbReference type="Proteomes" id="UP000054843">
    <property type="component" value="Unassembled WGS sequence"/>
</dbReference>
<accession>A0A0V1N776</accession>
<protein>
    <submittedName>
        <fullName evidence="2">Uncharacterized protein</fullName>
    </submittedName>
</protein>
<comment type="caution">
    <text evidence="2">The sequence shown here is derived from an EMBL/GenBank/DDBJ whole genome shotgun (WGS) entry which is preliminary data.</text>
</comment>
<dbReference type="AlphaFoldDB" id="A0A0V1N776"/>
<dbReference type="EMBL" id="JYDO01000005">
    <property type="protein sequence ID" value="KRZ79880.1"/>
    <property type="molecule type" value="Genomic_DNA"/>
</dbReference>
<reference evidence="2 3" key="1">
    <citation type="submission" date="2015-01" db="EMBL/GenBank/DDBJ databases">
        <title>Evolution of Trichinella species and genotypes.</title>
        <authorList>
            <person name="Korhonen P.K."/>
            <person name="Edoardo P."/>
            <person name="Giuseppe L.R."/>
            <person name="Gasser R.B."/>
        </authorList>
    </citation>
    <scope>NUCLEOTIDE SEQUENCE [LARGE SCALE GENOMIC DNA]</scope>
    <source>
        <strain evidence="2">ISS1980</strain>
    </source>
</reference>
<gene>
    <name evidence="2" type="ORF">T10_6917</name>
</gene>
<proteinExistence type="predicted"/>
<evidence type="ECO:0000313" key="3">
    <source>
        <dbReference type="Proteomes" id="UP000054843"/>
    </source>
</evidence>
<name>A0A0V1N776_9BILA</name>
<organism evidence="2 3">
    <name type="scientific">Trichinella papuae</name>
    <dbReference type="NCBI Taxonomy" id="268474"/>
    <lineage>
        <taxon>Eukaryota</taxon>
        <taxon>Metazoa</taxon>
        <taxon>Ecdysozoa</taxon>
        <taxon>Nematoda</taxon>
        <taxon>Enoplea</taxon>
        <taxon>Dorylaimia</taxon>
        <taxon>Trichinellida</taxon>
        <taxon>Trichinellidae</taxon>
        <taxon>Trichinella</taxon>
    </lineage>
</organism>
<feature type="region of interest" description="Disordered" evidence="1">
    <location>
        <begin position="70"/>
        <end position="90"/>
    </location>
</feature>
<feature type="compositionally biased region" description="Polar residues" evidence="1">
    <location>
        <begin position="77"/>
        <end position="90"/>
    </location>
</feature>
<evidence type="ECO:0000313" key="2">
    <source>
        <dbReference type="EMBL" id="KRZ79880.1"/>
    </source>
</evidence>
<sequence>MKETWPQAAPEGSRLIKSLWAQSGRTVHREGTICRSGCTRLSEGTSRLKTTALKSLGGQEIPWTRLRAWRSGVGSGSDDNQTGTDCTESRRSWTGTCTEWRRSEEEGYTLTG</sequence>